<name>A0A6J1I220_CUCMA</name>
<feature type="coiled-coil region" evidence="1">
    <location>
        <begin position="176"/>
        <end position="224"/>
    </location>
</feature>
<dbReference type="AlphaFoldDB" id="A0A6J1I220"/>
<keyword evidence="1" id="KW-0175">Coiled coil</keyword>
<feature type="compositionally biased region" description="Basic residues" evidence="2">
    <location>
        <begin position="1"/>
        <end position="17"/>
    </location>
</feature>
<proteinExistence type="predicted"/>
<evidence type="ECO:0000256" key="1">
    <source>
        <dbReference type="SAM" id="Coils"/>
    </source>
</evidence>
<dbReference type="OrthoDB" id="633301at2759"/>
<feature type="region of interest" description="Disordered" evidence="2">
    <location>
        <begin position="1"/>
        <end position="74"/>
    </location>
</feature>
<organism evidence="3 4">
    <name type="scientific">Cucurbita maxima</name>
    <name type="common">Pumpkin</name>
    <name type="synonym">Winter squash</name>
    <dbReference type="NCBI Taxonomy" id="3661"/>
    <lineage>
        <taxon>Eukaryota</taxon>
        <taxon>Viridiplantae</taxon>
        <taxon>Streptophyta</taxon>
        <taxon>Embryophyta</taxon>
        <taxon>Tracheophyta</taxon>
        <taxon>Spermatophyta</taxon>
        <taxon>Magnoliopsida</taxon>
        <taxon>eudicotyledons</taxon>
        <taxon>Gunneridae</taxon>
        <taxon>Pentapetalae</taxon>
        <taxon>rosids</taxon>
        <taxon>fabids</taxon>
        <taxon>Cucurbitales</taxon>
        <taxon>Cucurbitaceae</taxon>
        <taxon>Cucurbiteae</taxon>
        <taxon>Cucurbita</taxon>
    </lineage>
</organism>
<dbReference type="Proteomes" id="UP000504608">
    <property type="component" value="Unplaced"/>
</dbReference>
<gene>
    <name evidence="4 5" type="primary">LOC111470185</name>
</gene>
<dbReference type="RefSeq" id="XP_022971477.1">
    <property type="nucleotide sequence ID" value="XM_023115709.1"/>
</dbReference>
<evidence type="ECO:0000313" key="3">
    <source>
        <dbReference type="Proteomes" id="UP000504608"/>
    </source>
</evidence>
<feature type="compositionally biased region" description="Basic and acidic residues" evidence="2">
    <location>
        <begin position="58"/>
        <end position="74"/>
    </location>
</feature>
<evidence type="ECO:0000256" key="2">
    <source>
        <dbReference type="SAM" id="MobiDB-lite"/>
    </source>
</evidence>
<reference evidence="4 5" key="1">
    <citation type="submission" date="2025-04" db="UniProtKB">
        <authorList>
            <consortium name="RefSeq"/>
        </authorList>
    </citation>
    <scope>IDENTIFICATION</scope>
    <source>
        <tissue evidence="4 5">Young leaves</tissue>
    </source>
</reference>
<accession>A0A6J1I220</accession>
<dbReference type="KEGG" id="cmax:111470185"/>
<feature type="compositionally biased region" description="Basic and acidic residues" evidence="2">
    <location>
        <begin position="366"/>
        <end position="376"/>
    </location>
</feature>
<feature type="region of interest" description="Disordered" evidence="2">
    <location>
        <begin position="361"/>
        <end position="383"/>
    </location>
</feature>
<dbReference type="RefSeq" id="XP_022971478.1">
    <property type="nucleotide sequence ID" value="XM_023115710.1"/>
</dbReference>
<keyword evidence="3" id="KW-1185">Reference proteome</keyword>
<protein>
    <submittedName>
        <fullName evidence="4 5">UPF0430 protein CG31712 isoform X1</fullName>
    </submittedName>
</protein>
<dbReference type="GeneID" id="111470185"/>
<feature type="compositionally biased region" description="Polar residues" evidence="2">
    <location>
        <begin position="27"/>
        <end position="57"/>
    </location>
</feature>
<evidence type="ECO:0000313" key="5">
    <source>
        <dbReference type="RefSeq" id="XP_022971478.1"/>
    </source>
</evidence>
<sequence>MENEKKKRKNKKKKNKQIRTSEDDTIASESTSVDDTHTTNGQNDQNPISGTVDPSYQHSRETKDAVSEETNEHLRKESHLLAHDKAKLEDTIKRLHEENNLHMQKLADLELKLVEFEGEKHSWLRKEETLVDKIRRLQEDKTALDLEGARLLHTIEQLERDKASLIFNENSSTEMIVDKNKDISRLQAQVVELEEQRRDLLQENKQLTENVADYRSKITILERKISSTHTHFSDRVTKEMLSSQVDAARILVDKLITENAELIGKVNALYVELQRVTKAEVNSGMEPDQMVESATDTATFNDPKPPLIHNMVTSSKSLDALESVPIHNHSVGDNVVDMDNDLLLSPTSLILPMEEGEIEQIPPQENEDRNRNRELSGAESDEKDVLLSDAPLIGAPYRLISFMAKYVSGADLVGKG</sequence>
<evidence type="ECO:0000313" key="4">
    <source>
        <dbReference type="RefSeq" id="XP_022971477.1"/>
    </source>
</evidence>
<feature type="coiled-coil region" evidence="1">
    <location>
        <begin position="85"/>
        <end position="126"/>
    </location>
</feature>